<dbReference type="Gene3D" id="2.60.120.290">
    <property type="entry name" value="Spermadhesin, CUB domain"/>
    <property type="match status" value="1"/>
</dbReference>
<reference evidence="4 5" key="2">
    <citation type="submission" date="2018-11" db="EMBL/GenBank/DDBJ databases">
        <authorList>
            <consortium name="Pathogen Informatics"/>
        </authorList>
    </citation>
    <scope>NUCLEOTIDE SEQUENCE [LARGE SCALE GENOMIC DNA]</scope>
    <source>
        <strain evidence="4 5">Costa Rica</strain>
    </source>
</reference>
<dbReference type="SMART" id="SM00042">
    <property type="entry name" value="CUB"/>
    <property type="match status" value="1"/>
</dbReference>
<organism evidence="6">
    <name type="scientific">Angiostrongylus costaricensis</name>
    <name type="common">Nematode worm</name>
    <dbReference type="NCBI Taxonomy" id="334426"/>
    <lineage>
        <taxon>Eukaryota</taxon>
        <taxon>Metazoa</taxon>
        <taxon>Ecdysozoa</taxon>
        <taxon>Nematoda</taxon>
        <taxon>Chromadorea</taxon>
        <taxon>Rhabditida</taxon>
        <taxon>Rhabditina</taxon>
        <taxon>Rhabditomorpha</taxon>
        <taxon>Strongyloidea</taxon>
        <taxon>Metastrongylidae</taxon>
        <taxon>Angiostrongylus</taxon>
    </lineage>
</organism>
<dbReference type="InterPro" id="IPR000859">
    <property type="entry name" value="CUB_dom"/>
</dbReference>
<accession>A0A0R3PUG7</accession>
<dbReference type="WBParaSite" id="ACOC_0000954201-mRNA-1">
    <property type="protein sequence ID" value="ACOC_0000954201-mRNA-1"/>
    <property type="gene ID" value="ACOC_0000954201"/>
</dbReference>
<proteinExistence type="predicted"/>
<evidence type="ECO:0000313" key="5">
    <source>
        <dbReference type="Proteomes" id="UP000267027"/>
    </source>
</evidence>
<dbReference type="OrthoDB" id="6369184at2759"/>
<sequence>MATPPYCPCILFNTSGTFHSPNYPANLEDIDCLFYHFLAPPGSLTQITFITFSLPVRNPTCTSSLRIFDSSPDGLVDPDEEPSFTFCGHEITTGTSFYSRDENMLLQILHGGASSKGFRGEYRFLSKTLYGSEDEFVLDDMETVAHLNRITVRYCDADNLLMLKIG</sequence>
<feature type="domain" description="CUB" evidence="3">
    <location>
        <begin position="7"/>
        <end position="125"/>
    </location>
</feature>
<protein>
    <submittedName>
        <fullName evidence="6">CUB domain-containing protein</fullName>
    </submittedName>
</protein>
<dbReference type="AlphaFoldDB" id="A0A0R3PUG7"/>
<dbReference type="SUPFAM" id="SSF49854">
    <property type="entry name" value="Spermadhesin, CUB domain"/>
    <property type="match status" value="1"/>
</dbReference>
<gene>
    <name evidence="4" type="ORF">ACOC_LOCUS9543</name>
</gene>
<reference evidence="6" key="1">
    <citation type="submission" date="2017-02" db="UniProtKB">
        <authorList>
            <consortium name="WormBaseParasite"/>
        </authorList>
    </citation>
    <scope>IDENTIFICATION</scope>
</reference>
<dbReference type="Pfam" id="PF00431">
    <property type="entry name" value="CUB"/>
    <property type="match status" value="1"/>
</dbReference>
<evidence type="ECO:0000256" key="2">
    <source>
        <dbReference type="PROSITE-ProRule" id="PRU00059"/>
    </source>
</evidence>
<keyword evidence="5" id="KW-1185">Reference proteome</keyword>
<evidence type="ECO:0000259" key="3">
    <source>
        <dbReference type="PROSITE" id="PS01180"/>
    </source>
</evidence>
<dbReference type="CDD" id="cd00041">
    <property type="entry name" value="CUB"/>
    <property type="match status" value="1"/>
</dbReference>
<dbReference type="Proteomes" id="UP000267027">
    <property type="component" value="Unassembled WGS sequence"/>
</dbReference>
<comment type="caution">
    <text evidence="2">Lacks conserved residue(s) required for the propagation of feature annotation.</text>
</comment>
<dbReference type="STRING" id="334426.A0A0R3PUG7"/>
<evidence type="ECO:0000256" key="1">
    <source>
        <dbReference type="ARBA" id="ARBA00023157"/>
    </source>
</evidence>
<dbReference type="InterPro" id="IPR035914">
    <property type="entry name" value="Sperma_CUB_dom_sf"/>
</dbReference>
<evidence type="ECO:0000313" key="4">
    <source>
        <dbReference type="EMBL" id="VDM61128.1"/>
    </source>
</evidence>
<name>A0A0R3PUG7_ANGCS</name>
<dbReference type="EMBL" id="UYYA01004315">
    <property type="protein sequence ID" value="VDM61128.1"/>
    <property type="molecule type" value="Genomic_DNA"/>
</dbReference>
<dbReference type="PROSITE" id="PS01180">
    <property type="entry name" value="CUB"/>
    <property type="match status" value="1"/>
</dbReference>
<keyword evidence="1" id="KW-1015">Disulfide bond</keyword>
<evidence type="ECO:0000313" key="6">
    <source>
        <dbReference type="WBParaSite" id="ACOC_0000954201-mRNA-1"/>
    </source>
</evidence>